<evidence type="ECO:0000313" key="2">
    <source>
        <dbReference type="Proteomes" id="UP000740883"/>
    </source>
</evidence>
<dbReference type="Proteomes" id="UP000740883">
    <property type="component" value="Unassembled WGS sequence"/>
</dbReference>
<keyword evidence="2" id="KW-1185">Reference proteome</keyword>
<sequence length="120" mass="14098">MAIIFVGLVDDELIKPSLNKTSYKKLREQIVEILFPKYELRLFAAQIERVRQRDFVKIRSYYLEIERLTSILTNVQTLTLKEHNRRVLEAFHRGLGEHTSLELLKQGLDTENIDSVLKLS</sequence>
<reference evidence="1 2" key="1">
    <citation type="journal article" date="2020" name="Genome Biol. Evol.">
        <title>Comparative genomics of strictly vertically transmitted, feminizing microsporidia endosymbionts of amphipod crustaceans.</title>
        <authorList>
            <person name="Cormier A."/>
            <person name="Chebbi M.A."/>
            <person name="Giraud I."/>
            <person name="Wattier R."/>
            <person name="Teixeira M."/>
            <person name="Gilbert C."/>
            <person name="Rigaud T."/>
            <person name="Cordaux R."/>
        </authorList>
    </citation>
    <scope>NUCLEOTIDE SEQUENCE [LARGE SCALE GENOMIC DNA]</scope>
    <source>
        <strain evidence="1 2">Ou3-Ou53</strain>
    </source>
</reference>
<comment type="caution">
    <text evidence="1">The sequence shown here is derived from an EMBL/GenBank/DDBJ whole genome shotgun (WGS) entry which is preliminary data.</text>
</comment>
<protein>
    <recommendedName>
        <fullName evidence="3">Retrotransposon gag domain-containing protein</fullName>
    </recommendedName>
</protein>
<dbReference type="AlphaFoldDB" id="A0A9P6KY85"/>
<evidence type="ECO:0008006" key="3">
    <source>
        <dbReference type="Google" id="ProtNLM"/>
    </source>
</evidence>
<evidence type="ECO:0000313" key="1">
    <source>
        <dbReference type="EMBL" id="KAF9761439.1"/>
    </source>
</evidence>
<proteinExistence type="predicted"/>
<accession>A0A9P6KY85</accession>
<organism evidence="1 2">
    <name type="scientific">Nosema granulosis</name>
    <dbReference type="NCBI Taxonomy" id="83296"/>
    <lineage>
        <taxon>Eukaryota</taxon>
        <taxon>Fungi</taxon>
        <taxon>Fungi incertae sedis</taxon>
        <taxon>Microsporidia</taxon>
        <taxon>Nosematidae</taxon>
        <taxon>Nosema</taxon>
    </lineage>
</organism>
<gene>
    <name evidence="1" type="ORF">NGRA_2651</name>
</gene>
<dbReference type="EMBL" id="SBJO01000336">
    <property type="protein sequence ID" value="KAF9761439.1"/>
    <property type="molecule type" value="Genomic_DNA"/>
</dbReference>
<name>A0A9P6KY85_9MICR</name>